<sequence length="43" mass="4672">MFLNALDITNIPSGALRDHVTNLSDQAEAIIAAIDEVITRAYD</sequence>
<dbReference type="Gene3D" id="2.30.30.110">
    <property type="match status" value="1"/>
</dbReference>
<protein>
    <recommendedName>
        <fullName evidence="3">Cytotoxic protein CcdB</fullName>
    </recommendedName>
</protein>
<gene>
    <name evidence="1" type="ORF">C882_0089</name>
</gene>
<dbReference type="InterPro" id="IPR011067">
    <property type="entry name" value="Plasmid_toxin/cell-grow_inhib"/>
</dbReference>
<keyword evidence="2" id="KW-1185">Reference proteome</keyword>
<dbReference type="AlphaFoldDB" id="K9HHT7"/>
<dbReference type="STRING" id="1238182.C882_0089"/>
<accession>K9HHT7</accession>
<comment type="caution">
    <text evidence="1">The sequence shown here is derived from an EMBL/GenBank/DDBJ whole genome shotgun (WGS) entry which is preliminary data.</text>
</comment>
<organism evidence="1 2">
    <name type="scientific">Caenispirillum salinarum AK4</name>
    <dbReference type="NCBI Taxonomy" id="1238182"/>
    <lineage>
        <taxon>Bacteria</taxon>
        <taxon>Pseudomonadati</taxon>
        <taxon>Pseudomonadota</taxon>
        <taxon>Alphaproteobacteria</taxon>
        <taxon>Rhodospirillales</taxon>
        <taxon>Novispirillaceae</taxon>
        <taxon>Caenispirillum</taxon>
    </lineage>
</organism>
<evidence type="ECO:0008006" key="3">
    <source>
        <dbReference type="Google" id="ProtNLM"/>
    </source>
</evidence>
<name>K9HHT7_9PROT</name>
<reference evidence="1 2" key="1">
    <citation type="journal article" date="2013" name="Genome Announc.">
        <title>Draft Genome Sequence of an Alphaproteobacterium, Caenispirillum salinarum AK4(T), Isolated from a Solar Saltern.</title>
        <authorList>
            <person name="Khatri I."/>
            <person name="Singh A."/>
            <person name="Korpole S."/>
            <person name="Pinnaka A.K."/>
            <person name="Subramanian S."/>
        </authorList>
    </citation>
    <scope>NUCLEOTIDE SEQUENCE [LARGE SCALE GENOMIC DNA]</scope>
    <source>
        <strain evidence="1 2">AK4</strain>
    </source>
</reference>
<dbReference type="Proteomes" id="UP000009881">
    <property type="component" value="Unassembled WGS sequence"/>
</dbReference>
<proteinExistence type="predicted"/>
<evidence type="ECO:0000313" key="1">
    <source>
        <dbReference type="EMBL" id="EKV30008.1"/>
    </source>
</evidence>
<evidence type="ECO:0000313" key="2">
    <source>
        <dbReference type="Proteomes" id="UP000009881"/>
    </source>
</evidence>
<dbReference type="EMBL" id="ANHY01000010">
    <property type="protein sequence ID" value="EKV30008.1"/>
    <property type="molecule type" value="Genomic_DNA"/>
</dbReference>